<evidence type="ECO:0000256" key="4">
    <source>
        <dbReference type="SAM" id="MobiDB-lite"/>
    </source>
</evidence>
<dbReference type="InterPro" id="IPR002018">
    <property type="entry name" value="CarbesteraseB"/>
</dbReference>
<dbReference type="PROSITE" id="PS00122">
    <property type="entry name" value="CARBOXYLESTERASE_B_1"/>
    <property type="match status" value="1"/>
</dbReference>
<proteinExistence type="inferred from homology"/>
<sequence length="575" mass="61217">MKLLFPTMLSAFAATAMASPSVNIESGTLLGGKCANKQNSVYYKGIPYAEPPLGELRFEPPKPYGKYPNRVFNATTPATACIQFGSTFEAQGKKSEDCLYLDVWTPSHATKDSKLPVKVWVYGGSNTDGGISDSLYDGCNMAEDGTILVSINYRLGPLGFMGLNSAGIYGNQGIQDLLLGLEWVQKSISAFGGDPKKVVLFGQSAGATDVYAIATLPEAPSLINGAIAESIALPSLLSNVSLQQSGASYAKSLNCSVGDKSCLKSKTVAELKSAYKSDSYLTTGIGSASGLGVSSAYSHRFWPYVDGHVISENPMTRGIQVPTIFGSNQREGVMDALTKYDSVELVESAKPADYTKFLRDNFGPAAATIGKYYPLSLFNATLSPVISAIATVITDSQFKCAGYQAATLARQKNMPAYIYEFTHNSTCVWLDTMIQDYISVYGAAHTAELPYVFGNLHFDFANSNTTCTDTPAEMKLSKQMMSLWTAMAENGNPSTDAIHWPQVEVAKNLTTPGLVFANSTAPGSIDYSACALWNKVDALLSNKTVVDAWERSTASASASATPSATPSPVGGACRA</sequence>
<feature type="chain" id="PRO_5011808853" description="Carboxylic ester hydrolase" evidence="3">
    <location>
        <begin position="19"/>
        <end position="575"/>
    </location>
</feature>
<dbReference type="GO" id="GO:0016787">
    <property type="term" value="F:hydrolase activity"/>
    <property type="evidence" value="ECO:0007669"/>
    <property type="project" value="UniProtKB-KW"/>
</dbReference>
<comment type="similarity">
    <text evidence="1 3">Belongs to the type-B carboxylesterase/lipase family.</text>
</comment>
<dbReference type="SUPFAM" id="SSF53474">
    <property type="entry name" value="alpha/beta-Hydrolases"/>
    <property type="match status" value="1"/>
</dbReference>
<evidence type="ECO:0000256" key="1">
    <source>
        <dbReference type="ARBA" id="ARBA00005964"/>
    </source>
</evidence>
<gene>
    <name evidence="6" type="ORF">ASPWEDRAFT_170522</name>
</gene>
<dbReference type="InterPro" id="IPR019819">
    <property type="entry name" value="Carboxylesterase_B_CS"/>
</dbReference>
<dbReference type="PROSITE" id="PS00941">
    <property type="entry name" value="CARBOXYLESTERASE_B_2"/>
    <property type="match status" value="1"/>
</dbReference>
<dbReference type="Gene3D" id="3.40.50.1820">
    <property type="entry name" value="alpha/beta hydrolase"/>
    <property type="match status" value="1"/>
</dbReference>
<dbReference type="EMBL" id="KV878211">
    <property type="protein sequence ID" value="OJJ37025.1"/>
    <property type="molecule type" value="Genomic_DNA"/>
</dbReference>
<organism evidence="6 7">
    <name type="scientific">Aspergillus wentii DTO 134E9</name>
    <dbReference type="NCBI Taxonomy" id="1073089"/>
    <lineage>
        <taxon>Eukaryota</taxon>
        <taxon>Fungi</taxon>
        <taxon>Dikarya</taxon>
        <taxon>Ascomycota</taxon>
        <taxon>Pezizomycotina</taxon>
        <taxon>Eurotiomycetes</taxon>
        <taxon>Eurotiomycetidae</taxon>
        <taxon>Eurotiales</taxon>
        <taxon>Aspergillaceae</taxon>
        <taxon>Aspergillus</taxon>
        <taxon>Aspergillus subgen. Cremei</taxon>
    </lineage>
</organism>
<keyword evidence="2 3" id="KW-0378">Hydrolase</keyword>
<dbReference type="VEuPathDB" id="FungiDB:ASPWEDRAFT_170522"/>
<dbReference type="InterPro" id="IPR029058">
    <property type="entry name" value="AB_hydrolase_fold"/>
</dbReference>
<evidence type="ECO:0000313" key="7">
    <source>
        <dbReference type="Proteomes" id="UP000184383"/>
    </source>
</evidence>
<evidence type="ECO:0000313" key="6">
    <source>
        <dbReference type="EMBL" id="OJJ37025.1"/>
    </source>
</evidence>
<dbReference type="InterPro" id="IPR050309">
    <property type="entry name" value="Type-B_Carboxylest/Lipase"/>
</dbReference>
<feature type="domain" description="Carboxylesterase type B" evidence="5">
    <location>
        <begin position="19"/>
        <end position="504"/>
    </location>
</feature>
<evidence type="ECO:0000256" key="2">
    <source>
        <dbReference type="ARBA" id="ARBA00022801"/>
    </source>
</evidence>
<feature type="signal peptide" evidence="3">
    <location>
        <begin position="1"/>
        <end position="18"/>
    </location>
</feature>
<feature type="compositionally biased region" description="Low complexity" evidence="4">
    <location>
        <begin position="553"/>
        <end position="568"/>
    </location>
</feature>
<protein>
    <recommendedName>
        <fullName evidence="3">Carboxylic ester hydrolase</fullName>
        <ecNumber evidence="3">3.1.1.-</ecNumber>
    </recommendedName>
</protein>
<dbReference type="EC" id="3.1.1.-" evidence="3"/>
<dbReference type="GeneID" id="63746484"/>
<reference evidence="7" key="1">
    <citation type="journal article" date="2017" name="Genome Biol.">
        <title>Comparative genomics reveals high biological diversity and specific adaptations in the industrially and medically important fungal genus Aspergillus.</title>
        <authorList>
            <person name="de Vries R.P."/>
            <person name="Riley R."/>
            <person name="Wiebenga A."/>
            <person name="Aguilar-Osorio G."/>
            <person name="Amillis S."/>
            <person name="Uchima C.A."/>
            <person name="Anderluh G."/>
            <person name="Asadollahi M."/>
            <person name="Askin M."/>
            <person name="Barry K."/>
            <person name="Battaglia E."/>
            <person name="Bayram O."/>
            <person name="Benocci T."/>
            <person name="Braus-Stromeyer S.A."/>
            <person name="Caldana C."/>
            <person name="Canovas D."/>
            <person name="Cerqueira G.C."/>
            <person name="Chen F."/>
            <person name="Chen W."/>
            <person name="Choi C."/>
            <person name="Clum A."/>
            <person name="Dos Santos R.A."/>
            <person name="Damasio A.R."/>
            <person name="Diallinas G."/>
            <person name="Emri T."/>
            <person name="Fekete E."/>
            <person name="Flipphi M."/>
            <person name="Freyberg S."/>
            <person name="Gallo A."/>
            <person name="Gournas C."/>
            <person name="Habgood R."/>
            <person name="Hainaut M."/>
            <person name="Harispe M.L."/>
            <person name="Henrissat B."/>
            <person name="Hilden K.S."/>
            <person name="Hope R."/>
            <person name="Hossain A."/>
            <person name="Karabika E."/>
            <person name="Karaffa L."/>
            <person name="Karanyi Z."/>
            <person name="Krasevec N."/>
            <person name="Kuo A."/>
            <person name="Kusch H."/>
            <person name="LaButti K."/>
            <person name="Lagendijk E.L."/>
            <person name="Lapidus A."/>
            <person name="Levasseur A."/>
            <person name="Lindquist E."/>
            <person name="Lipzen A."/>
            <person name="Logrieco A.F."/>
            <person name="MacCabe A."/>
            <person name="Maekelae M.R."/>
            <person name="Malavazi I."/>
            <person name="Melin P."/>
            <person name="Meyer V."/>
            <person name="Mielnichuk N."/>
            <person name="Miskei M."/>
            <person name="Molnar A.P."/>
            <person name="Mule G."/>
            <person name="Ngan C.Y."/>
            <person name="Orejas M."/>
            <person name="Orosz E."/>
            <person name="Ouedraogo J.P."/>
            <person name="Overkamp K.M."/>
            <person name="Park H.-S."/>
            <person name="Perrone G."/>
            <person name="Piumi F."/>
            <person name="Punt P.J."/>
            <person name="Ram A.F."/>
            <person name="Ramon A."/>
            <person name="Rauscher S."/>
            <person name="Record E."/>
            <person name="Riano-Pachon D.M."/>
            <person name="Robert V."/>
            <person name="Roehrig J."/>
            <person name="Ruller R."/>
            <person name="Salamov A."/>
            <person name="Salih N.S."/>
            <person name="Samson R.A."/>
            <person name="Sandor E."/>
            <person name="Sanguinetti M."/>
            <person name="Schuetze T."/>
            <person name="Sepcic K."/>
            <person name="Shelest E."/>
            <person name="Sherlock G."/>
            <person name="Sophianopoulou V."/>
            <person name="Squina F.M."/>
            <person name="Sun H."/>
            <person name="Susca A."/>
            <person name="Todd R.B."/>
            <person name="Tsang A."/>
            <person name="Unkles S.E."/>
            <person name="van de Wiele N."/>
            <person name="van Rossen-Uffink D."/>
            <person name="Oliveira J.V."/>
            <person name="Vesth T.C."/>
            <person name="Visser J."/>
            <person name="Yu J.-H."/>
            <person name="Zhou M."/>
            <person name="Andersen M.R."/>
            <person name="Archer D.B."/>
            <person name="Baker S.E."/>
            <person name="Benoit I."/>
            <person name="Brakhage A.A."/>
            <person name="Braus G.H."/>
            <person name="Fischer R."/>
            <person name="Frisvad J.C."/>
            <person name="Goldman G.H."/>
            <person name="Houbraken J."/>
            <person name="Oakley B."/>
            <person name="Pocsi I."/>
            <person name="Scazzocchio C."/>
            <person name="Seiboth B."/>
            <person name="vanKuyk P.A."/>
            <person name="Wortman J."/>
            <person name="Dyer P.S."/>
            <person name="Grigoriev I.V."/>
        </authorList>
    </citation>
    <scope>NUCLEOTIDE SEQUENCE [LARGE SCALE GENOMIC DNA]</scope>
    <source>
        <strain evidence="7">DTO 134E9</strain>
    </source>
</reference>
<dbReference type="Pfam" id="PF00135">
    <property type="entry name" value="COesterase"/>
    <property type="match status" value="1"/>
</dbReference>
<evidence type="ECO:0000256" key="3">
    <source>
        <dbReference type="RuleBase" id="RU361235"/>
    </source>
</evidence>
<dbReference type="OrthoDB" id="408631at2759"/>
<feature type="region of interest" description="Disordered" evidence="4">
    <location>
        <begin position="553"/>
        <end position="575"/>
    </location>
</feature>
<evidence type="ECO:0000259" key="5">
    <source>
        <dbReference type="Pfam" id="PF00135"/>
    </source>
</evidence>
<dbReference type="RefSeq" id="XP_040690701.1">
    <property type="nucleotide sequence ID" value="XM_040830636.1"/>
</dbReference>
<accession>A0A1L9RPZ2</accession>
<dbReference type="STRING" id="1073089.A0A1L9RPZ2"/>
<keyword evidence="7" id="KW-1185">Reference proteome</keyword>
<dbReference type="InterPro" id="IPR019826">
    <property type="entry name" value="Carboxylesterase_B_AS"/>
</dbReference>
<name>A0A1L9RPZ2_ASPWE</name>
<keyword evidence="3" id="KW-0732">Signal</keyword>
<dbReference type="AlphaFoldDB" id="A0A1L9RPZ2"/>
<dbReference type="Proteomes" id="UP000184383">
    <property type="component" value="Unassembled WGS sequence"/>
</dbReference>
<dbReference type="PANTHER" id="PTHR11559">
    <property type="entry name" value="CARBOXYLESTERASE"/>
    <property type="match status" value="1"/>
</dbReference>